<comment type="similarity">
    <text evidence="1">Belongs to the strictosidine synthase family.</text>
</comment>
<evidence type="ECO:0000256" key="1">
    <source>
        <dbReference type="ARBA" id="ARBA00009191"/>
    </source>
</evidence>
<keyword evidence="4" id="KW-0175">Coiled coil</keyword>
<organism evidence="6">
    <name type="scientific">Timema monikensis</name>
    <dbReference type="NCBI Taxonomy" id="170555"/>
    <lineage>
        <taxon>Eukaryota</taxon>
        <taxon>Metazoa</taxon>
        <taxon>Ecdysozoa</taxon>
        <taxon>Arthropoda</taxon>
        <taxon>Hexapoda</taxon>
        <taxon>Insecta</taxon>
        <taxon>Pterygota</taxon>
        <taxon>Neoptera</taxon>
        <taxon>Polyneoptera</taxon>
        <taxon>Phasmatodea</taxon>
        <taxon>Timematodea</taxon>
        <taxon>Timematoidea</taxon>
        <taxon>Timematidae</taxon>
        <taxon>Timema</taxon>
    </lineage>
</organism>
<dbReference type="AlphaFoldDB" id="A0A7R9HN93"/>
<reference evidence="6" key="1">
    <citation type="submission" date="2020-11" db="EMBL/GenBank/DDBJ databases">
        <authorList>
            <person name="Tran Van P."/>
        </authorList>
    </citation>
    <scope>NUCLEOTIDE SEQUENCE</scope>
</reference>
<dbReference type="SUPFAM" id="SSF63829">
    <property type="entry name" value="Calcium-dependent phosphotriesterase"/>
    <property type="match status" value="1"/>
</dbReference>
<evidence type="ECO:0000259" key="5">
    <source>
        <dbReference type="Pfam" id="PF03088"/>
    </source>
</evidence>
<keyword evidence="2" id="KW-0597">Phosphoprotein</keyword>
<keyword evidence="3" id="KW-0325">Glycoprotein</keyword>
<dbReference type="InterPro" id="IPR018119">
    <property type="entry name" value="Strictosidine_synth_cons-reg"/>
</dbReference>
<dbReference type="EMBL" id="OB793879">
    <property type="protein sequence ID" value="CAD7428844.1"/>
    <property type="molecule type" value="Genomic_DNA"/>
</dbReference>
<dbReference type="Gene3D" id="2.120.10.30">
    <property type="entry name" value="TolB, C-terminal domain"/>
    <property type="match status" value="2"/>
</dbReference>
<dbReference type="Pfam" id="PF20067">
    <property type="entry name" value="SSL_N"/>
    <property type="match status" value="1"/>
</dbReference>
<evidence type="ECO:0000256" key="4">
    <source>
        <dbReference type="SAM" id="Coils"/>
    </source>
</evidence>
<dbReference type="InterPro" id="IPR011042">
    <property type="entry name" value="6-blade_b-propeller_TolB-like"/>
</dbReference>
<feature type="coiled-coil region" evidence="4">
    <location>
        <begin position="429"/>
        <end position="470"/>
    </location>
</feature>
<dbReference type="PANTHER" id="PTHR10426">
    <property type="entry name" value="STRICTOSIDINE SYNTHASE-RELATED"/>
    <property type="match status" value="1"/>
</dbReference>
<dbReference type="PANTHER" id="PTHR10426:SF88">
    <property type="entry name" value="ADIPOCYTE PLASMA MEMBRANE-ASSOCIATED PROTEIN HEMOMUCIN-RELATED"/>
    <property type="match status" value="1"/>
</dbReference>
<feature type="domain" description="Strictosidine synthase conserved region" evidence="5">
    <location>
        <begin position="241"/>
        <end position="292"/>
    </location>
</feature>
<dbReference type="Pfam" id="PF03088">
    <property type="entry name" value="Str_synth"/>
    <property type="match status" value="1"/>
</dbReference>
<evidence type="ECO:0000256" key="3">
    <source>
        <dbReference type="ARBA" id="ARBA00023180"/>
    </source>
</evidence>
<evidence type="ECO:0000256" key="2">
    <source>
        <dbReference type="ARBA" id="ARBA00022553"/>
    </source>
</evidence>
<protein>
    <recommendedName>
        <fullName evidence="5">Strictosidine synthase conserved region domain-containing protein</fullName>
    </recommendedName>
</protein>
<gene>
    <name evidence="6" type="ORF">TMSB3V08_LOCUS5635</name>
</gene>
<evidence type="ECO:0000313" key="6">
    <source>
        <dbReference type="EMBL" id="CAD7428844.1"/>
    </source>
</evidence>
<name>A0A7R9HN93_9NEOP</name>
<dbReference type="GO" id="GO:0012505">
    <property type="term" value="C:endomembrane system"/>
    <property type="evidence" value="ECO:0007669"/>
    <property type="project" value="TreeGrafter"/>
</dbReference>
<accession>A0A7R9HN93</accession>
<proteinExistence type="inferred from homology"/>
<dbReference type="GO" id="GO:0016787">
    <property type="term" value="F:hydrolase activity"/>
    <property type="evidence" value="ECO:0007669"/>
    <property type="project" value="TreeGrafter"/>
</dbReference>
<sequence>MGKITTLVFASVVVFLVVTYLPGLPPYMEFTTQSITPPMELKGVLALNERLNNAEHLFKGEVKGAESFAVHKGSLYSGLHGGYIVKIVASKVIPVTKFGSSQCLGFWDEAKCGRPLGLKSGKDGYLYVADAYYGLYKVNTTTGASTLLVSKNVAINGKEPRLPNSVDVAKDGTIYWTDSSTDILLQDGLYALLGDGSGSSQLSHLITHLANAAVLIQLRLMTVIAESLDSYTFWNVHLFLKLLKYNPVTNTSEVLLDKLHFANGVILSPLEDFVVVAETAASKLQRYYLKGPKKGQKDIFLDGLPGLPDNLKSNGRGGFYVPLIVGRDMDHSVLSQQLAPYPTVRKFLARVLALIELSFQQVEALVPNYYTQRAIHWRTLIARRIICQQIASFGGVTNIEIAKDMVISVAGARQKWQSYLEPNRRGEETAQKNSKRKSFTEEIDELKAKKQGLQADVDTLTKSADRLSEQAETTGNLTFVSKSNSFRTAREKTAALADINKQLSDSDFSSNTLCSLLSSGFIEAVQYAFVPYSLQQAPDP</sequence>